<dbReference type="Proteomes" id="UP000789375">
    <property type="component" value="Unassembled WGS sequence"/>
</dbReference>
<organism evidence="1 2">
    <name type="scientific">Funneliformis mosseae</name>
    <name type="common">Endomycorrhizal fungus</name>
    <name type="synonym">Glomus mosseae</name>
    <dbReference type="NCBI Taxonomy" id="27381"/>
    <lineage>
        <taxon>Eukaryota</taxon>
        <taxon>Fungi</taxon>
        <taxon>Fungi incertae sedis</taxon>
        <taxon>Mucoromycota</taxon>
        <taxon>Glomeromycotina</taxon>
        <taxon>Glomeromycetes</taxon>
        <taxon>Glomerales</taxon>
        <taxon>Glomeraceae</taxon>
        <taxon>Funneliformis</taxon>
    </lineage>
</organism>
<protein>
    <submittedName>
        <fullName evidence="1">2662_t:CDS:1</fullName>
    </submittedName>
</protein>
<gene>
    <name evidence="1" type="ORF">FMOSSE_LOCUS14661</name>
</gene>
<feature type="non-terminal residue" evidence="1">
    <location>
        <position position="1"/>
    </location>
</feature>
<name>A0A9N9I1G8_FUNMO</name>
<feature type="non-terminal residue" evidence="1">
    <location>
        <position position="142"/>
    </location>
</feature>
<keyword evidence="2" id="KW-1185">Reference proteome</keyword>
<dbReference type="EMBL" id="CAJVPP010011990">
    <property type="protein sequence ID" value="CAG8716277.1"/>
    <property type="molecule type" value="Genomic_DNA"/>
</dbReference>
<accession>A0A9N9I1G8</accession>
<sequence length="142" mass="16151">EIDWNNIEDILDTESIITKSIDKESNYQIENSFNINDILTSYVVLDMIDGLIQCCSKKALNQHPLTKLIEGEHFFERQGSGKKPFSCENKHKNDTTKALELLGQWILNVAASEEIKPKEELLIKLSPVLTLFNQSISKQSIS</sequence>
<proteinExistence type="predicted"/>
<evidence type="ECO:0000313" key="1">
    <source>
        <dbReference type="EMBL" id="CAG8716277.1"/>
    </source>
</evidence>
<dbReference type="AlphaFoldDB" id="A0A9N9I1G8"/>
<comment type="caution">
    <text evidence="1">The sequence shown here is derived from an EMBL/GenBank/DDBJ whole genome shotgun (WGS) entry which is preliminary data.</text>
</comment>
<reference evidence="1" key="1">
    <citation type="submission" date="2021-06" db="EMBL/GenBank/DDBJ databases">
        <authorList>
            <person name="Kallberg Y."/>
            <person name="Tangrot J."/>
            <person name="Rosling A."/>
        </authorList>
    </citation>
    <scope>NUCLEOTIDE SEQUENCE</scope>
    <source>
        <strain evidence="1">87-6 pot B 2015</strain>
    </source>
</reference>
<evidence type="ECO:0000313" key="2">
    <source>
        <dbReference type="Proteomes" id="UP000789375"/>
    </source>
</evidence>